<accession>A0ABD1PED1</accession>
<feature type="region of interest" description="Disordered" evidence="1">
    <location>
        <begin position="88"/>
        <end position="116"/>
    </location>
</feature>
<comment type="caution">
    <text evidence="2">The sequence shown here is derived from an EMBL/GenBank/DDBJ whole genome shotgun (WGS) entry which is preliminary data.</text>
</comment>
<evidence type="ECO:0008006" key="4">
    <source>
        <dbReference type="Google" id="ProtNLM"/>
    </source>
</evidence>
<sequence length="152" mass="17592">MSDGRAWDSKKKLRELIGIPGARLPDDTVHNLQLYPALGAQEKIAVEAHRVATKEKKKLNEDSTSHMLEVTYLLEKVEVGKTEVESLKENLEASERGKKRPRPRLPNSSVRKKSWKKSWRMLRQNLWPTFTTSRPIPTPPTTLQRLDIKRSW</sequence>
<evidence type="ECO:0000313" key="2">
    <source>
        <dbReference type="EMBL" id="KAL2462260.1"/>
    </source>
</evidence>
<dbReference type="EMBL" id="JBFOLK010000014">
    <property type="protein sequence ID" value="KAL2462260.1"/>
    <property type="molecule type" value="Genomic_DNA"/>
</dbReference>
<dbReference type="AlphaFoldDB" id="A0ABD1PED1"/>
<keyword evidence="3" id="KW-1185">Reference proteome</keyword>
<name>A0ABD1PED1_9LAMI</name>
<protein>
    <recommendedName>
        <fullName evidence="4">P53 and DNA damage-regulated protein 1</fullName>
    </recommendedName>
</protein>
<proteinExistence type="predicted"/>
<reference evidence="3" key="1">
    <citation type="submission" date="2024-07" db="EMBL/GenBank/DDBJ databases">
        <title>Two chromosome-level genome assemblies of Korean endemic species Abeliophyllum distichum and Forsythia ovata (Oleaceae).</title>
        <authorList>
            <person name="Jang H."/>
        </authorList>
    </citation>
    <scope>NUCLEOTIDE SEQUENCE [LARGE SCALE GENOMIC DNA]</scope>
</reference>
<organism evidence="2 3">
    <name type="scientific">Abeliophyllum distichum</name>
    <dbReference type="NCBI Taxonomy" id="126358"/>
    <lineage>
        <taxon>Eukaryota</taxon>
        <taxon>Viridiplantae</taxon>
        <taxon>Streptophyta</taxon>
        <taxon>Embryophyta</taxon>
        <taxon>Tracheophyta</taxon>
        <taxon>Spermatophyta</taxon>
        <taxon>Magnoliopsida</taxon>
        <taxon>eudicotyledons</taxon>
        <taxon>Gunneridae</taxon>
        <taxon>Pentapetalae</taxon>
        <taxon>asterids</taxon>
        <taxon>lamiids</taxon>
        <taxon>Lamiales</taxon>
        <taxon>Oleaceae</taxon>
        <taxon>Forsythieae</taxon>
        <taxon>Abeliophyllum</taxon>
    </lineage>
</organism>
<evidence type="ECO:0000313" key="3">
    <source>
        <dbReference type="Proteomes" id="UP001604336"/>
    </source>
</evidence>
<evidence type="ECO:0000256" key="1">
    <source>
        <dbReference type="SAM" id="MobiDB-lite"/>
    </source>
</evidence>
<gene>
    <name evidence="2" type="ORF">Adt_45680</name>
</gene>
<dbReference type="Proteomes" id="UP001604336">
    <property type="component" value="Unassembled WGS sequence"/>
</dbReference>